<dbReference type="GO" id="GO:0016740">
    <property type="term" value="F:transferase activity"/>
    <property type="evidence" value="ECO:0007669"/>
    <property type="project" value="UniProtKB-KW"/>
</dbReference>
<dbReference type="PROSITE" id="PS51257">
    <property type="entry name" value="PROKAR_LIPOPROTEIN"/>
    <property type="match status" value="1"/>
</dbReference>
<dbReference type="Gene3D" id="3.40.190.10">
    <property type="entry name" value="Periplasmic binding protein-like II"/>
    <property type="match status" value="2"/>
</dbReference>
<evidence type="ECO:0000313" key="15">
    <source>
        <dbReference type="Proteomes" id="UP000318693"/>
    </source>
</evidence>
<dbReference type="InterPro" id="IPR027939">
    <property type="entry name" value="NMT1/THI5"/>
</dbReference>
<evidence type="ECO:0000259" key="13">
    <source>
        <dbReference type="Pfam" id="PF09084"/>
    </source>
</evidence>
<gene>
    <name evidence="14" type="ORF">FJ693_00375</name>
</gene>
<dbReference type="Proteomes" id="UP000318693">
    <property type="component" value="Unassembled WGS sequence"/>
</dbReference>
<evidence type="ECO:0000256" key="8">
    <source>
        <dbReference type="ARBA" id="ARBA00022977"/>
    </source>
</evidence>
<dbReference type="AlphaFoldDB" id="A0A552WXN7"/>
<reference evidence="14 15" key="1">
    <citation type="submission" date="2019-07" db="EMBL/GenBank/DDBJ databases">
        <title>Georgenia wutianyii sp. nov. and Georgenia *** sp. nov. isolated from plateau pika (Ochotona curzoniae) in the Qinghai-Tibet plateau of China.</title>
        <authorList>
            <person name="Tian Z."/>
        </authorList>
    </citation>
    <scope>NUCLEOTIDE SEQUENCE [LARGE SCALE GENOMIC DNA]</scope>
    <source>
        <strain evidence="14 15">Z446</strain>
    </source>
</reference>
<feature type="domain" description="SsuA/THI5-like" evidence="13">
    <location>
        <begin position="63"/>
        <end position="270"/>
    </location>
</feature>
<evidence type="ECO:0000256" key="10">
    <source>
        <dbReference type="ARBA" id="ARBA00033171"/>
    </source>
</evidence>
<evidence type="ECO:0000256" key="2">
    <source>
        <dbReference type="ARBA" id="ARBA00004948"/>
    </source>
</evidence>
<dbReference type="PANTHER" id="PTHR31528:SF1">
    <property type="entry name" value="4-AMINO-5-HYDROXYMETHYL-2-METHYLPYRIMIDINE PHOSPHATE SYNTHASE THI11-RELATED"/>
    <property type="match status" value="1"/>
</dbReference>
<keyword evidence="5" id="KW-0808">Transferase</keyword>
<comment type="subunit">
    <text evidence="4">Homodimer.</text>
</comment>
<sequence length="356" mass="37698">MSQRLTRHRRRTTSVLALAAATTLMAAACGGSSATAPSEQEATEGAPDFGDISVQLSWVKTVEFAGEYFADTKGYFAEEGFDEVTLIPGPAATPSIVASGQAFAGISDPTRVAPAVANEGAPVKIVAAQYQKSPFSIISLADKANITTPQDLVGKRIGIQTGNEPLFYSLLEANGLDRDSVTIVPVEYDPSSLITGDVDGFLGYVTNEAVIVESQGYEVANLLYADNGLPLVAKAVVVSQDSIDNEREAVKAFLRAMIRGWHDAIADSEESARLAVEEYGADLGLNFDLELGQAVAANDLLVSADTDSNGLFTITPELLQANIDAIVSADVDITVDQLFDLSLLDEVYEENPELLG</sequence>
<evidence type="ECO:0000256" key="7">
    <source>
        <dbReference type="ARBA" id="ARBA00022898"/>
    </source>
</evidence>
<evidence type="ECO:0000256" key="4">
    <source>
        <dbReference type="ARBA" id="ARBA00011738"/>
    </source>
</evidence>
<evidence type="ECO:0000256" key="11">
    <source>
        <dbReference type="ARBA" id="ARBA00048179"/>
    </source>
</evidence>
<feature type="chain" id="PRO_5022116701" description="Thiamine pyrimidine synthase" evidence="12">
    <location>
        <begin position="27"/>
        <end position="356"/>
    </location>
</feature>
<proteinExistence type="inferred from homology"/>
<name>A0A552WXN7_9MICO</name>
<dbReference type="GO" id="GO:0046872">
    <property type="term" value="F:metal ion binding"/>
    <property type="evidence" value="ECO:0007669"/>
    <property type="project" value="UniProtKB-KW"/>
</dbReference>
<evidence type="ECO:0000256" key="6">
    <source>
        <dbReference type="ARBA" id="ARBA00022723"/>
    </source>
</evidence>
<evidence type="ECO:0000256" key="1">
    <source>
        <dbReference type="ARBA" id="ARBA00003469"/>
    </source>
</evidence>
<comment type="similarity">
    <text evidence="3">Belongs to the NMT1/THI5 family.</text>
</comment>
<keyword evidence="12" id="KW-0732">Signal</keyword>
<dbReference type="SUPFAM" id="SSF53850">
    <property type="entry name" value="Periplasmic binding protein-like II"/>
    <property type="match status" value="1"/>
</dbReference>
<keyword evidence="6" id="KW-0479">Metal-binding</keyword>
<keyword evidence="9" id="KW-0408">Iron</keyword>
<protein>
    <recommendedName>
        <fullName evidence="10">Thiamine pyrimidine synthase</fullName>
    </recommendedName>
</protein>
<dbReference type="PANTHER" id="PTHR31528">
    <property type="entry name" value="4-AMINO-5-HYDROXYMETHYL-2-METHYLPYRIMIDINE PHOSPHATE SYNTHASE THI11-RELATED"/>
    <property type="match status" value="1"/>
</dbReference>
<evidence type="ECO:0000256" key="9">
    <source>
        <dbReference type="ARBA" id="ARBA00023004"/>
    </source>
</evidence>
<keyword evidence="7" id="KW-0663">Pyridoxal phosphate</keyword>
<dbReference type="Pfam" id="PF09084">
    <property type="entry name" value="NMT1"/>
    <property type="match status" value="1"/>
</dbReference>
<comment type="pathway">
    <text evidence="2">Cofactor biosynthesis; thiamine diphosphate biosynthesis.</text>
</comment>
<comment type="catalytic activity">
    <reaction evidence="11">
        <text>N(6)-(pyridoxal phosphate)-L-lysyl-[4-amino-5-hydroxymethyl-2-methylpyrimidine phosphate synthase] + L-histidyl-[4-amino-5-hydroxymethyl-2-methylpyrimidine phosphate synthase] + 2 Fe(3+) + 4 H2O = L-lysyl-[4-amino-5-hydroxymethyl-2-methylpyrimidine phosphate synthase] + (2S)-2-amino-5-hydroxy-4-oxopentanoyl-[4-amino-5-hydroxymethyl-2-methylpyrimidine phosphate synthase] + 4-amino-2-methyl-5-(phosphooxymethyl)pyrimidine + 3-oxopropanoate + 2 Fe(2+) + 2 H(+)</text>
        <dbReference type="Rhea" id="RHEA:65756"/>
        <dbReference type="Rhea" id="RHEA-COMP:16892"/>
        <dbReference type="Rhea" id="RHEA-COMP:16893"/>
        <dbReference type="Rhea" id="RHEA-COMP:16894"/>
        <dbReference type="Rhea" id="RHEA-COMP:16895"/>
        <dbReference type="ChEBI" id="CHEBI:15377"/>
        <dbReference type="ChEBI" id="CHEBI:15378"/>
        <dbReference type="ChEBI" id="CHEBI:29033"/>
        <dbReference type="ChEBI" id="CHEBI:29034"/>
        <dbReference type="ChEBI" id="CHEBI:29969"/>
        <dbReference type="ChEBI" id="CHEBI:29979"/>
        <dbReference type="ChEBI" id="CHEBI:33190"/>
        <dbReference type="ChEBI" id="CHEBI:58354"/>
        <dbReference type="ChEBI" id="CHEBI:143915"/>
        <dbReference type="ChEBI" id="CHEBI:157692"/>
    </reaction>
    <physiologicalReaction direction="left-to-right" evidence="11">
        <dbReference type="Rhea" id="RHEA:65757"/>
    </physiologicalReaction>
</comment>
<comment type="function">
    <text evidence="1">Responsible for the formation of the pyrimidine heterocycle in the thiamine biosynthesis pathway. Catalyzes the formation of hydroxymethylpyrimidine phosphate (HMP-P) from histidine and pyridoxal phosphate (PLP). The protein uses PLP and the active site histidine to form HMP-P, generating an inactive enzyme. The enzyme can only undergo a single turnover, which suggests it is a suicide enzyme.</text>
</comment>
<evidence type="ECO:0000256" key="12">
    <source>
        <dbReference type="SAM" id="SignalP"/>
    </source>
</evidence>
<dbReference type="GO" id="GO:0009228">
    <property type="term" value="P:thiamine biosynthetic process"/>
    <property type="evidence" value="ECO:0007669"/>
    <property type="project" value="UniProtKB-KW"/>
</dbReference>
<organism evidence="14 15">
    <name type="scientific">Georgenia yuyongxinii</name>
    <dbReference type="NCBI Taxonomy" id="2589797"/>
    <lineage>
        <taxon>Bacteria</taxon>
        <taxon>Bacillati</taxon>
        <taxon>Actinomycetota</taxon>
        <taxon>Actinomycetes</taxon>
        <taxon>Micrococcales</taxon>
        <taxon>Bogoriellaceae</taxon>
        <taxon>Georgenia</taxon>
    </lineage>
</organism>
<evidence type="ECO:0000256" key="5">
    <source>
        <dbReference type="ARBA" id="ARBA00022679"/>
    </source>
</evidence>
<dbReference type="RefSeq" id="WP_143416555.1">
    <property type="nucleotide sequence ID" value="NZ_VJXR01000001.1"/>
</dbReference>
<evidence type="ECO:0000313" key="14">
    <source>
        <dbReference type="EMBL" id="TRW47601.1"/>
    </source>
</evidence>
<keyword evidence="8" id="KW-0784">Thiamine biosynthesis</keyword>
<accession>A0A552WXN7</accession>
<dbReference type="EMBL" id="VJXR01000001">
    <property type="protein sequence ID" value="TRW47601.1"/>
    <property type="molecule type" value="Genomic_DNA"/>
</dbReference>
<keyword evidence="15" id="KW-1185">Reference proteome</keyword>
<feature type="signal peptide" evidence="12">
    <location>
        <begin position="1"/>
        <end position="26"/>
    </location>
</feature>
<evidence type="ECO:0000256" key="3">
    <source>
        <dbReference type="ARBA" id="ARBA00009406"/>
    </source>
</evidence>
<dbReference type="InterPro" id="IPR015168">
    <property type="entry name" value="SsuA/THI5"/>
</dbReference>
<comment type="caution">
    <text evidence="14">The sequence shown here is derived from an EMBL/GenBank/DDBJ whole genome shotgun (WGS) entry which is preliminary data.</text>
</comment>